<name>A0ABQ2A7P8_9BACT</name>
<proteinExistence type="predicted"/>
<keyword evidence="1" id="KW-0812">Transmembrane</keyword>
<keyword evidence="3" id="KW-1185">Reference proteome</keyword>
<protein>
    <submittedName>
        <fullName evidence="2">Uncharacterized protein</fullName>
    </submittedName>
</protein>
<dbReference type="Proteomes" id="UP000637774">
    <property type="component" value="Unassembled WGS sequence"/>
</dbReference>
<organism evidence="2 3">
    <name type="scientific">Hymenobacter frigidus</name>
    <dbReference type="NCBI Taxonomy" id="1524095"/>
    <lineage>
        <taxon>Bacteria</taxon>
        <taxon>Pseudomonadati</taxon>
        <taxon>Bacteroidota</taxon>
        <taxon>Cytophagia</taxon>
        <taxon>Cytophagales</taxon>
        <taxon>Hymenobacteraceae</taxon>
        <taxon>Hymenobacter</taxon>
    </lineage>
</organism>
<comment type="caution">
    <text evidence="2">The sequence shown here is derived from an EMBL/GenBank/DDBJ whole genome shotgun (WGS) entry which is preliminary data.</text>
</comment>
<feature type="transmembrane region" description="Helical" evidence="1">
    <location>
        <begin position="50"/>
        <end position="70"/>
    </location>
</feature>
<reference evidence="3" key="1">
    <citation type="journal article" date="2019" name="Int. J. Syst. Evol. Microbiol.">
        <title>The Global Catalogue of Microorganisms (GCM) 10K type strain sequencing project: providing services to taxonomists for standard genome sequencing and annotation.</title>
        <authorList>
            <consortium name="The Broad Institute Genomics Platform"/>
            <consortium name="The Broad Institute Genome Sequencing Center for Infectious Disease"/>
            <person name="Wu L."/>
            <person name="Ma J."/>
        </authorList>
    </citation>
    <scope>NUCLEOTIDE SEQUENCE [LARGE SCALE GENOMIC DNA]</scope>
    <source>
        <strain evidence="3">CGMCC 1.14966</strain>
    </source>
</reference>
<evidence type="ECO:0000256" key="1">
    <source>
        <dbReference type="SAM" id="Phobius"/>
    </source>
</evidence>
<dbReference type="EMBL" id="BMGY01000026">
    <property type="protein sequence ID" value="GGH87725.1"/>
    <property type="molecule type" value="Genomic_DNA"/>
</dbReference>
<feature type="transmembrane region" description="Helical" evidence="1">
    <location>
        <begin position="16"/>
        <end position="38"/>
    </location>
</feature>
<keyword evidence="1" id="KW-0472">Membrane</keyword>
<evidence type="ECO:0000313" key="3">
    <source>
        <dbReference type="Proteomes" id="UP000637774"/>
    </source>
</evidence>
<evidence type="ECO:0000313" key="2">
    <source>
        <dbReference type="EMBL" id="GGH87725.1"/>
    </source>
</evidence>
<dbReference type="PROSITE" id="PS51257">
    <property type="entry name" value="PROKAR_LIPOPROTEIN"/>
    <property type="match status" value="1"/>
</dbReference>
<feature type="transmembrane region" description="Helical" evidence="1">
    <location>
        <begin position="82"/>
        <end position="109"/>
    </location>
</feature>
<gene>
    <name evidence="2" type="ORF">GCM10011495_27310</name>
</gene>
<sequence>MRWRKQLPSWPVVPPLLWLSAAGCGMAILSLVFEVEIWSYHPQAAGWSRALLAGLLLAAGIQSIQVLWRWPAPYPGPAGLRWLLRAATVAVIVGITILMVPLLALTILFTSQLS</sequence>
<keyword evidence="1" id="KW-1133">Transmembrane helix</keyword>
<accession>A0ABQ2A7P8</accession>
<dbReference type="RefSeq" id="WP_188562640.1">
    <property type="nucleotide sequence ID" value="NZ_BMGY01000026.1"/>
</dbReference>